<feature type="signal peptide" evidence="1">
    <location>
        <begin position="1"/>
        <end position="17"/>
    </location>
</feature>
<organism evidence="2 3">
    <name type="scientific">Clytia hemisphaerica</name>
    <dbReference type="NCBI Taxonomy" id="252671"/>
    <lineage>
        <taxon>Eukaryota</taxon>
        <taxon>Metazoa</taxon>
        <taxon>Cnidaria</taxon>
        <taxon>Hydrozoa</taxon>
        <taxon>Hydroidolina</taxon>
        <taxon>Leptothecata</taxon>
        <taxon>Obeliida</taxon>
        <taxon>Clytiidae</taxon>
        <taxon>Clytia</taxon>
    </lineage>
</organism>
<evidence type="ECO:0008006" key="4">
    <source>
        <dbReference type="Google" id="ProtNLM"/>
    </source>
</evidence>
<dbReference type="GeneID" id="136819785"/>
<feature type="chain" id="PRO_5029639097" description="Cnidarian restricted protein" evidence="1">
    <location>
        <begin position="18"/>
        <end position="178"/>
    </location>
</feature>
<dbReference type="EnsemblMetazoa" id="CLYHEMT002342.2">
    <property type="protein sequence ID" value="CLYHEMP002342.2"/>
    <property type="gene ID" value="CLYHEMG002342"/>
</dbReference>
<evidence type="ECO:0000313" key="3">
    <source>
        <dbReference type="Proteomes" id="UP000594262"/>
    </source>
</evidence>
<dbReference type="RefSeq" id="XP_066932128.1">
    <property type="nucleotide sequence ID" value="XM_067076027.1"/>
</dbReference>
<dbReference type="Proteomes" id="UP000594262">
    <property type="component" value="Unplaced"/>
</dbReference>
<sequence>MTFKLLIVLLAATIAAAEPDFRDDIRELGKLDQNQLYDALKHEHLRDHVELDDEDHEFLSQVSKDELKEIVNEFSNENTNAHVRNDNIDQQINDDFELSFAENDENDENEIMEDAPQQKKDPIILLTKLIIIAKKVKIFLLKHGEKIKAGIRALRRAIWHCCKKTKRCKKWWCKFGKK</sequence>
<dbReference type="AlphaFoldDB" id="A0A7M5V2B1"/>
<keyword evidence="1" id="KW-0732">Signal</keyword>
<evidence type="ECO:0000313" key="2">
    <source>
        <dbReference type="EnsemblMetazoa" id="CLYHEMP002342.2"/>
    </source>
</evidence>
<evidence type="ECO:0000256" key="1">
    <source>
        <dbReference type="SAM" id="SignalP"/>
    </source>
</evidence>
<keyword evidence="3" id="KW-1185">Reference proteome</keyword>
<protein>
    <recommendedName>
        <fullName evidence="4">Cnidarian restricted protein</fullName>
    </recommendedName>
</protein>
<proteinExistence type="predicted"/>
<accession>A0A7M5V2B1</accession>
<reference evidence="2" key="1">
    <citation type="submission" date="2021-01" db="UniProtKB">
        <authorList>
            <consortium name="EnsemblMetazoa"/>
        </authorList>
    </citation>
    <scope>IDENTIFICATION</scope>
</reference>
<name>A0A7M5V2B1_9CNID</name>